<comment type="caution">
    <text evidence="1">The sequence shown here is derived from an EMBL/GenBank/DDBJ whole genome shotgun (WGS) entry which is preliminary data.</text>
</comment>
<evidence type="ECO:0000313" key="1">
    <source>
        <dbReference type="EMBL" id="KAK3850843.1"/>
    </source>
</evidence>
<dbReference type="GO" id="GO:0007266">
    <property type="term" value="P:Rho protein signal transduction"/>
    <property type="evidence" value="ECO:0007669"/>
    <property type="project" value="TreeGrafter"/>
</dbReference>
<reference evidence="1" key="1">
    <citation type="submission" date="2023-10" db="EMBL/GenBank/DDBJ databases">
        <title>Genome assemblies of two species of porcelain crab, Petrolisthes cinctipes and Petrolisthes manimaculis (Anomura: Porcellanidae).</title>
        <authorList>
            <person name="Angst P."/>
        </authorList>
    </citation>
    <scope>NUCLEOTIDE SEQUENCE</scope>
    <source>
        <strain evidence="1">PB745_01</strain>
        <tissue evidence="1">Gill</tissue>
    </source>
</reference>
<sequence length="60" mass="6827">MEPLKKIQVDGYAMFAEPELLFGNLDELCCVTYAFCKEFINLLEQNQEPVGQLDTTNVLV</sequence>
<dbReference type="Proteomes" id="UP001286313">
    <property type="component" value="Unassembled WGS sequence"/>
</dbReference>
<dbReference type="AlphaFoldDB" id="A0AAE1EH01"/>
<dbReference type="InterPro" id="IPR040181">
    <property type="entry name" value="PKHG5/7"/>
</dbReference>
<organism evidence="1 2">
    <name type="scientific">Petrolisthes cinctipes</name>
    <name type="common">Flat porcelain crab</name>
    <dbReference type="NCBI Taxonomy" id="88211"/>
    <lineage>
        <taxon>Eukaryota</taxon>
        <taxon>Metazoa</taxon>
        <taxon>Ecdysozoa</taxon>
        <taxon>Arthropoda</taxon>
        <taxon>Crustacea</taxon>
        <taxon>Multicrustacea</taxon>
        <taxon>Malacostraca</taxon>
        <taxon>Eumalacostraca</taxon>
        <taxon>Eucarida</taxon>
        <taxon>Decapoda</taxon>
        <taxon>Pleocyemata</taxon>
        <taxon>Anomura</taxon>
        <taxon>Galatheoidea</taxon>
        <taxon>Porcellanidae</taxon>
        <taxon>Petrolisthes</taxon>
    </lineage>
</organism>
<gene>
    <name evidence="1" type="ORF">Pcinc_042473</name>
</gene>
<proteinExistence type="predicted"/>
<accession>A0AAE1EH01</accession>
<evidence type="ECO:0000313" key="2">
    <source>
        <dbReference type="Proteomes" id="UP001286313"/>
    </source>
</evidence>
<keyword evidence="2" id="KW-1185">Reference proteome</keyword>
<dbReference type="EMBL" id="JAWQEG010008171">
    <property type="protein sequence ID" value="KAK3850843.1"/>
    <property type="molecule type" value="Genomic_DNA"/>
</dbReference>
<name>A0AAE1EH01_PETCI</name>
<feature type="non-terminal residue" evidence="1">
    <location>
        <position position="1"/>
    </location>
</feature>
<dbReference type="PANTHER" id="PTHR13217">
    <property type="entry name" value="PLECKSTRIN HOMOLOGY DOMAIN-CONTAINING FAMILY G MEMBER 7"/>
    <property type="match status" value="1"/>
</dbReference>
<protein>
    <submittedName>
        <fullName evidence="1">Uncharacterized protein</fullName>
    </submittedName>
</protein>
<dbReference type="PANTHER" id="PTHR13217:SF6">
    <property type="entry name" value="PLECKSTRIN HOMOLOGY DOMAIN-CONTAINING FAMILY G MEMBER 7"/>
    <property type="match status" value="1"/>
</dbReference>